<dbReference type="AlphaFoldDB" id="A0A917G7T5"/>
<evidence type="ECO:0000313" key="2">
    <source>
        <dbReference type="Proteomes" id="UP000654257"/>
    </source>
</evidence>
<evidence type="ECO:0000313" key="1">
    <source>
        <dbReference type="EMBL" id="GGG27055.1"/>
    </source>
</evidence>
<reference evidence="1" key="2">
    <citation type="submission" date="2020-09" db="EMBL/GenBank/DDBJ databases">
        <authorList>
            <person name="Sun Q."/>
            <person name="Sedlacek I."/>
        </authorList>
    </citation>
    <scope>NUCLEOTIDE SEQUENCE</scope>
    <source>
        <strain evidence="1">CCM 7905</strain>
    </source>
</reference>
<sequence>MRISKDETIAGLPASEARTLARCFRIPHIAGVGAESLHISRGEADAALGQPVAAAYLERTGADTDYWVTTTSGNALALASFARPITRKTADRYVEEIVDRAGTYNSDPTKLLTIDRLYVFGS</sequence>
<gene>
    <name evidence="1" type="ORF">GCM10007304_46120</name>
</gene>
<dbReference type="EMBL" id="BMCU01000006">
    <property type="protein sequence ID" value="GGG27055.1"/>
    <property type="molecule type" value="Genomic_DNA"/>
</dbReference>
<keyword evidence="2" id="KW-1185">Reference proteome</keyword>
<proteinExistence type="predicted"/>
<dbReference type="RefSeq" id="WP_188547423.1">
    <property type="nucleotide sequence ID" value="NZ_BMCU01000006.1"/>
</dbReference>
<name>A0A917G7T5_9NOCA</name>
<protein>
    <submittedName>
        <fullName evidence="1">Uncharacterized protein</fullName>
    </submittedName>
</protein>
<comment type="caution">
    <text evidence="1">The sequence shown here is derived from an EMBL/GenBank/DDBJ whole genome shotgun (WGS) entry which is preliminary data.</text>
</comment>
<reference evidence="1" key="1">
    <citation type="journal article" date="2014" name="Int. J. Syst. Evol. Microbiol.">
        <title>Complete genome sequence of Corynebacterium casei LMG S-19264T (=DSM 44701T), isolated from a smear-ripened cheese.</title>
        <authorList>
            <consortium name="US DOE Joint Genome Institute (JGI-PGF)"/>
            <person name="Walter F."/>
            <person name="Albersmeier A."/>
            <person name="Kalinowski J."/>
            <person name="Ruckert C."/>
        </authorList>
    </citation>
    <scope>NUCLEOTIDE SEQUENCE</scope>
    <source>
        <strain evidence="1">CCM 7905</strain>
    </source>
</reference>
<organism evidence="1 2">
    <name type="scientific">Rhodococcoides trifolii</name>
    <dbReference type="NCBI Taxonomy" id="908250"/>
    <lineage>
        <taxon>Bacteria</taxon>
        <taxon>Bacillati</taxon>
        <taxon>Actinomycetota</taxon>
        <taxon>Actinomycetes</taxon>
        <taxon>Mycobacteriales</taxon>
        <taxon>Nocardiaceae</taxon>
        <taxon>Rhodococcoides</taxon>
    </lineage>
</organism>
<dbReference type="Proteomes" id="UP000654257">
    <property type="component" value="Unassembled WGS sequence"/>
</dbReference>
<accession>A0A917G7T5</accession>